<dbReference type="Gene3D" id="2.60.40.10">
    <property type="entry name" value="Immunoglobulins"/>
    <property type="match status" value="1"/>
</dbReference>
<dbReference type="InterPro" id="IPR003599">
    <property type="entry name" value="Ig_sub"/>
</dbReference>
<dbReference type="InterPro" id="IPR007110">
    <property type="entry name" value="Ig-like_dom"/>
</dbReference>
<comment type="caution">
    <text evidence="2">The sequence shown here is derived from an EMBL/GenBank/DDBJ whole genome shotgun (WGS) entry which is preliminary data.</text>
</comment>
<dbReference type="Proteomes" id="UP000614350">
    <property type="component" value="Unassembled WGS sequence"/>
</dbReference>
<dbReference type="CDD" id="cd00096">
    <property type="entry name" value="Ig"/>
    <property type="match status" value="1"/>
</dbReference>
<organism evidence="2 3">
    <name type="scientific">Vespula vulgaris</name>
    <name type="common">Yellow jacket</name>
    <name type="synonym">Wasp</name>
    <dbReference type="NCBI Taxonomy" id="7454"/>
    <lineage>
        <taxon>Eukaryota</taxon>
        <taxon>Metazoa</taxon>
        <taxon>Ecdysozoa</taxon>
        <taxon>Arthropoda</taxon>
        <taxon>Hexapoda</taxon>
        <taxon>Insecta</taxon>
        <taxon>Pterygota</taxon>
        <taxon>Neoptera</taxon>
        <taxon>Endopterygota</taxon>
        <taxon>Hymenoptera</taxon>
        <taxon>Apocrita</taxon>
        <taxon>Aculeata</taxon>
        <taxon>Vespoidea</taxon>
        <taxon>Vespidae</taxon>
        <taxon>Vespinae</taxon>
        <taxon>Vespula</taxon>
    </lineage>
</organism>
<dbReference type="Pfam" id="PF07686">
    <property type="entry name" value="V-set"/>
    <property type="match status" value="1"/>
</dbReference>
<sequence length="201" mass="22561">MGYFLVYCTDQKLGALVPGRNTLTGYYCEENSRTRKRIPKLPNFREMFFVKFHAHRYGFIPLAGEGAQYFRFKPRNSSVLERGEVIIPCEVENRVGIVQWVKDGFAYVVQPMSGQIVGHPRLRLIGDQNAGVYNLQITDASLTDDGEYQCQVGPHVRVKPIRANAHLTVISNCDVTTDFILAKAACRLSRLGSTSGLRMTG</sequence>
<evidence type="ECO:0000313" key="2">
    <source>
        <dbReference type="EMBL" id="KAF7391230.1"/>
    </source>
</evidence>
<feature type="domain" description="Ig-like" evidence="1">
    <location>
        <begin position="61"/>
        <end position="152"/>
    </location>
</feature>
<reference evidence="2" key="1">
    <citation type="journal article" date="2020" name="G3 (Bethesda)">
        <title>High-Quality Assemblies for Three Invasive Social Wasps from the &lt;i&gt;Vespula&lt;/i&gt; Genus.</title>
        <authorList>
            <person name="Harrop T.W.R."/>
            <person name="Guhlin J."/>
            <person name="McLaughlin G.M."/>
            <person name="Permina E."/>
            <person name="Stockwell P."/>
            <person name="Gilligan J."/>
            <person name="Le Lec M.F."/>
            <person name="Gruber M.A.M."/>
            <person name="Quinn O."/>
            <person name="Lovegrove M."/>
            <person name="Duncan E.J."/>
            <person name="Remnant E.J."/>
            <person name="Van Eeckhoven J."/>
            <person name="Graham B."/>
            <person name="Knapp R.A."/>
            <person name="Langford K.W."/>
            <person name="Kronenberg Z."/>
            <person name="Press M.O."/>
            <person name="Eacker S.M."/>
            <person name="Wilson-Rankin E.E."/>
            <person name="Purcell J."/>
            <person name="Lester P.J."/>
            <person name="Dearden P.K."/>
        </authorList>
    </citation>
    <scope>NUCLEOTIDE SEQUENCE</scope>
    <source>
        <strain evidence="2">Marl-1</strain>
    </source>
</reference>
<protein>
    <recommendedName>
        <fullName evidence="1">Ig-like domain-containing protein</fullName>
    </recommendedName>
</protein>
<accession>A0A834MZK6</accession>
<dbReference type="PROSITE" id="PS50835">
    <property type="entry name" value="IG_LIKE"/>
    <property type="match status" value="1"/>
</dbReference>
<gene>
    <name evidence="2" type="ORF">HZH66_009710</name>
</gene>
<dbReference type="InterPro" id="IPR013106">
    <property type="entry name" value="Ig_V-set"/>
</dbReference>
<proteinExistence type="predicted"/>
<keyword evidence="3" id="KW-1185">Reference proteome</keyword>
<dbReference type="SMART" id="SM00409">
    <property type="entry name" value="IG"/>
    <property type="match status" value="1"/>
</dbReference>
<dbReference type="InterPro" id="IPR013783">
    <property type="entry name" value="Ig-like_fold"/>
</dbReference>
<dbReference type="AlphaFoldDB" id="A0A834MZK6"/>
<name>A0A834MZK6_VESVU</name>
<evidence type="ECO:0000259" key="1">
    <source>
        <dbReference type="PROSITE" id="PS50835"/>
    </source>
</evidence>
<evidence type="ECO:0000313" key="3">
    <source>
        <dbReference type="Proteomes" id="UP000614350"/>
    </source>
</evidence>
<dbReference type="SUPFAM" id="SSF48726">
    <property type="entry name" value="Immunoglobulin"/>
    <property type="match status" value="1"/>
</dbReference>
<dbReference type="InterPro" id="IPR036179">
    <property type="entry name" value="Ig-like_dom_sf"/>
</dbReference>
<dbReference type="EMBL" id="JACSEA010000010">
    <property type="protein sequence ID" value="KAF7391230.1"/>
    <property type="molecule type" value="Genomic_DNA"/>
</dbReference>